<proteinExistence type="predicted"/>
<protein>
    <submittedName>
        <fullName evidence="1">Uncharacterized protein</fullName>
    </submittedName>
</protein>
<evidence type="ECO:0000313" key="1">
    <source>
        <dbReference type="EMBL" id="KAJ2805144.1"/>
    </source>
</evidence>
<organism evidence="1 2">
    <name type="scientific">Coemansia guatemalensis</name>
    <dbReference type="NCBI Taxonomy" id="2761395"/>
    <lineage>
        <taxon>Eukaryota</taxon>
        <taxon>Fungi</taxon>
        <taxon>Fungi incertae sedis</taxon>
        <taxon>Zoopagomycota</taxon>
        <taxon>Kickxellomycotina</taxon>
        <taxon>Kickxellomycetes</taxon>
        <taxon>Kickxellales</taxon>
        <taxon>Kickxellaceae</taxon>
        <taxon>Coemansia</taxon>
    </lineage>
</organism>
<keyword evidence="2" id="KW-1185">Reference proteome</keyword>
<dbReference type="AlphaFoldDB" id="A0A9W8HXN5"/>
<reference evidence="1" key="1">
    <citation type="submission" date="2022-07" db="EMBL/GenBank/DDBJ databases">
        <title>Phylogenomic reconstructions and comparative analyses of Kickxellomycotina fungi.</title>
        <authorList>
            <person name="Reynolds N.K."/>
            <person name="Stajich J.E."/>
            <person name="Barry K."/>
            <person name="Grigoriev I.V."/>
            <person name="Crous P."/>
            <person name="Smith M.E."/>
        </authorList>
    </citation>
    <scope>NUCLEOTIDE SEQUENCE</scope>
    <source>
        <strain evidence="1">NRRL 1565</strain>
    </source>
</reference>
<dbReference type="OrthoDB" id="5517020at2759"/>
<dbReference type="EMBL" id="JANBUO010000320">
    <property type="protein sequence ID" value="KAJ2805144.1"/>
    <property type="molecule type" value="Genomic_DNA"/>
</dbReference>
<accession>A0A9W8HXN5</accession>
<name>A0A9W8HXN5_9FUNG</name>
<sequence length="254" mass="27941">MVNTNSPEINSNIKHLARSVHITAPFAGVFNGKVLQILDTNGYSTAVFPEVERVWFNLYAGTTVPIEEIHDADRYIQQFSSFVAALFPNAAHYHFQVSLFTDADDSFMVGKLLMALVSSRCERPLQTVEYVHASSGVRIGGLDVLGLTHITIQDEVNSADCVNLVRRNAETLVAADLAIIDDVDYVPQLSADDEGDLIVYPHLQRLSVHARLLPEDTTVAFPALQHLQRTTGALRVANIDPNSDSVENSDQPSQ</sequence>
<dbReference type="Proteomes" id="UP001140094">
    <property type="component" value="Unassembled WGS sequence"/>
</dbReference>
<evidence type="ECO:0000313" key="2">
    <source>
        <dbReference type="Proteomes" id="UP001140094"/>
    </source>
</evidence>
<comment type="caution">
    <text evidence="1">The sequence shown here is derived from an EMBL/GenBank/DDBJ whole genome shotgun (WGS) entry which is preliminary data.</text>
</comment>
<gene>
    <name evidence="1" type="ORF">H4R20_002207</name>
</gene>